<evidence type="ECO:0000256" key="1">
    <source>
        <dbReference type="ARBA" id="ARBA00004251"/>
    </source>
</evidence>
<evidence type="ECO:0000256" key="10">
    <source>
        <dbReference type="ARBA" id="ARBA00023180"/>
    </source>
</evidence>
<proteinExistence type="inferred from homology"/>
<dbReference type="Pfam" id="PF08276">
    <property type="entry name" value="PAN_2"/>
    <property type="match status" value="1"/>
</dbReference>
<keyword evidence="14" id="KW-0472">Membrane</keyword>
<dbReference type="SMART" id="SM00473">
    <property type="entry name" value="PAN_AP"/>
    <property type="match status" value="1"/>
</dbReference>
<comment type="subcellular location">
    <subcellularLocation>
        <location evidence="1">Cell membrane</location>
        <topology evidence="1">Single-pass type I membrane protein</topology>
    </subcellularLocation>
</comment>
<dbReference type="InterPro" id="IPR008271">
    <property type="entry name" value="Ser/Thr_kinase_AS"/>
</dbReference>
<dbReference type="FunFam" id="2.90.10.10:FF:000004">
    <property type="entry name" value="G-type lectin S-receptor-like serine/threonine-protein kinase"/>
    <property type="match status" value="1"/>
</dbReference>
<dbReference type="PROSITE" id="PS50927">
    <property type="entry name" value="BULB_LECTIN"/>
    <property type="match status" value="1"/>
</dbReference>
<dbReference type="GO" id="GO:0004674">
    <property type="term" value="F:protein serine/threonine kinase activity"/>
    <property type="evidence" value="ECO:0007669"/>
    <property type="project" value="UniProtKB-KW"/>
</dbReference>
<dbReference type="InterPro" id="IPR003609">
    <property type="entry name" value="Pan_app"/>
</dbReference>
<dbReference type="PROSITE" id="PS50011">
    <property type="entry name" value="PROTEIN_KINASE_DOM"/>
    <property type="match status" value="1"/>
</dbReference>
<dbReference type="EC" id="2.7.11.1" evidence="13"/>
<dbReference type="Pfam" id="PF00954">
    <property type="entry name" value="S_locus_glycop"/>
    <property type="match status" value="1"/>
</dbReference>
<dbReference type="PROSITE" id="PS50948">
    <property type="entry name" value="PAN"/>
    <property type="match status" value="1"/>
</dbReference>
<dbReference type="Pfam" id="PF07714">
    <property type="entry name" value="PK_Tyr_Ser-Thr"/>
    <property type="match status" value="1"/>
</dbReference>
<evidence type="ECO:0000313" key="20">
    <source>
        <dbReference type="Proteomes" id="UP000077755"/>
    </source>
</evidence>
<dbReference type="SMART" id="SM00108">
    <property type="entry name" value="B_lectin"/>
    <property type="match status" value="1"/>
</dbReference>
<dbReference type="InterPro" id="IPR011009">
    <property type="entry name" value="Kinase-like_dom_sf"/>
</dbReference>
<reference evidence="19" key="2">
    <citation type="submission" date="2022-03" db="EMBL/GenBank/DDBJ databases">
        <title>Draft title - Genomic analysis of global carrot germplasm unveils the trajectory of domestication and the origin of high carotenoid orange carrot.</title>
        <authorList>
            <person name="Iorizzo M."/>
            <person name="Ellison S."/>
            <person name="Senalik D."/>
            <person name="Macko-Podgorni A."/>
            <person name="Grzebelus D."/>
            <person name="Bostan H."/>
            <person name="Rolling W."/>
            <person name="Curaba J."/>
            <person name="Simon P."/>
        </authorList>
    </citation>
    <scope>NUCLEOTIDE SEQUENCE</scope>
    <source>
        <tissue evidence="19">Leaf</tissue>
    </source>
</reference>
<sequence length="806" mass="90566">MLVMFCCFLCSFIATSNAGDILRANQPIKNDETIVSAGDEFELGFFSPGSSKNRYLSIRYKKAGEAIVWVANREAPLTDASGTLVLSSEGTLNILNGTNSTIWSSNSSKSKSIKNPVAQLLKTGNLVIRAGDDPDTGNFLWQSFDFPDNTLLPGMKLGKKIAKNSSAGRDWSCRSWKSSDDPSPGTFQVEIDISGYPQLFLLNGSTKYFRSGPWNGVRFSGIRTSGPNGIFVFDFVFNEDEIYYKDELVSSSVLTRVTVEPDGRVIRYTWTDQSNKWEQYIFLQADLCDVYAHCGPFGSCNIYTTSRCECLKGFHPKNLTAWSHLNFAEGCEPKTKLNCSSKDTFVKQLKKNLPDTHTSQYNFSLDLKACEKKCLEDCSCTAYANTNITGKGSGCLLWFGDLIDIRDQGEVAQDFYVRFAASGSARRIALIVFLSIILITTVVLGFYMWHVCKHRKQITEEMLENEVDYEKEDLPFFDFRTISNATNNFSNNCKLGEGGFGPVYKGTLEDGKEIAVKKRSACSMQGVEEFRNEVSCIAKLQHRNLVRLLGWSTTEEGERMLVYEYMPNKSLDYFIFGDNANKALLDWPQRYNIINGIAKGLLYLHEDSRLRVIHRDLKASNILLDYNMNPKISDFGMARSFGDGETESNTARVVGTYGYMSPEYAMDGAFSIKSDVYSFGVLVIEIVSGKKNRFFTHPDHNLNLMGHAWKSYKENRLSELIDVSVLSSDQDEVFRVILIGLLCVQQYPEDRPNMSSVLMMLTSKATLPHPKQPGFFNERKLDEADTSHSTLCLSSLNQTITIVAPR</sequence>
<accession>A0AAF0WAC5</accession>
<keyword evidence="8 13" id="KW-0067">ATP-binding</keyword>
<dbReference type="FunFam" id="3.30.200.20:FF:000195">
    <property type="entry name" value="G-type lectin S-receptor-like serine/threonine-protein kinase"/>
    <property type="match status" value="1"/>
</dbReference>
<name>A0AAF0WAC5_DAUCS</name>
<comment type="catalytic activity">
    <reaction evidence="11 13">
        <text>L-threonyl-[protein] + ATP = O-phospho-L-threonyl-[protein] + ADP + H(+)</text>
        <dbReference type="Rhea" id="RHEA:46608"/>
        <dbReference type="Rhea" id="RHEA-COMP:11060"/>
        <dbReference type="Rhea" id="RHEA-COMP:11605"/>
        <dbReference type="ChEBI" id="CHEBI:15378"/>
        <dbReference type="ChEBI" id="CHEBI:30013"/>
        <dbReference type="ChEBI" id="CHEBI:30616"/>
        <dbReference type="ChEBI" id="CHEBI:61977"/>
        <dbReference type="ChEBI" id="CHEBI:456216"/>
        <dbReference type="EC" id="2.7.11.1"/>
    </reaction>
</comment>
<organism evidence="19 20">
    <name type="scientific">Daucus carota subsp. sativus</name>
    <name type="common">Carrot</name>
    <dbReference type="NCBI Taxonomy" id="79200"/>
    <lineage>
        <taxon>Eukaryota</taxon>
        <taxon>Viridiplantae</taxon>
        <taxon>Streptophyta</taxon>
        <taxon>Embryophyta</taxon>
        <taxon>Tracheophyta</taxon>
        <taxon>Spermatophyta</taxon>
        <taxon>Magnoliopsida</taxon>
        <taxon>eudicotyledons</taxon>
        <taxon>Gunneridae</taxon>
        <taxon>Pentapetalae</taxon>
        <taxon>asterids</taxon>
        <taxon>campanulids</taxon>
        <taxon>Apiales</taxon>
        <taxon>Apiaceae</taxon>
        <taxon>Apioideae</taxon>
        <taxon>Scandiceae</taxon>
        <taxon>Daucinae</taxon>
        <taxon>Daucus</taxon>
        <taxon>Daucus sect. Daucus</taxon>
    </lineage>
</organism>
<dbReference type="GO" id="GO:0005524">
    <property type="term" value="F:ATP binding"/>
    <property type="evidence" value="ECO:0007669"/>
    <property type="project" value="UniProtKB-KW"/>
</dbReference>
<keyword evidence="9" id="KW-1015">Disulfide bond</keyword>
<dbReference type="EMBL" id="CP093343">
    <property type="protein sequence ID" value="WOG85909.1"/>
    <property type="molecule type" value="Genomic_DNA"/>
</dbReference>
<keyword evidence="2" id="KW-1003">Cell membrane</keyword>
<dbReference type="InterPro" id="IPR036426">
    <property type="entry name" value="Bulb-type_lectin_dom_sf"/>
</dbReference>
<evidence type="ECO:0000259" key="17">
    <source>
        <dbReference type="PROSITE" id="PS50927"/>
    </source>
</evidence>
<keyword evidence="4 13" id="KW-0808">Transferase</keyword>
<evidence type="ECO:0000256" key="9">
    <source>
        <dbReference type="ARBA" id="ARBA00023157"/>
    </source>
</evidence>
<evidence type="ECO:0000256" key="5">
    <source>
        <dbReference type="ARBA" id="ARBA00022729"/>
    </source>
</evidence>
<evidence type="ECO:0000256" key="12">
    <source>
        <dbReference type="ARBA" id="ARBA00048679"/>
    </source>
</evidence>
<dbReference type="FunFam" id="1.10.510.10:FF:000060">
    <property type="entry name" value="G-type lectin S-receptor-like serine/threonine-protein kinase"/>
    <property type="match status" value="1"/>
</dbReference>
<dbReference type="Gene3D" id="3.30.200.20">
    <property type="entry name" value="Phosphorylase Kinase, domain 1"/>
    <property type="match status" value="1"/>
</dbReference>
<dbReference type="InterPro" id="IPR000719">
    <property type="entry name" value="Prot_kinase_dom"/>
</dbReference>
<dbReference type="CDD" id="cd01098">
    <property type="entry name" value="PAN_AP_plant"/>
    <property type="match status" value="1"/>
</dbReference>
<dbReference type="SUPFAM" id="SSF51110">
    <property type="entry name" value="alpha-D-mannose-specific plant lectins"/>
    <property type="match status" value="1"/>
</dbReference>
<feature type="signal peptide" evidence="15">
    <location>
        <begin position="1"/>
        <end position="18"/>
    </location>
</feature>
<evidence type="ECO:0000256" key="14">
    <source>
        <dbReference type="SAM" id="Phobius"/>
    </source>
</evidence>
<gene>
    <name evidence="19" type="ORF">DCAR_0105102</name>
</gene>
<reference evidence="19" key="1">
    <citation type="journal article" date="2016" name="Nat. Genet.">
        <title>A high-quality carrot genome assembly provides new insights into carotenoid accumulation and asterid genome evolution.</title>
        <authorList>
            <person name="Iorizzo M."/>
            <person name="Ellison S."/>
            <person name="Senalik D."/>
            <person name="Zeng P."/>
            <person name="Satapoomin P."/>
            <person name="Huang J."/>
            <person name="Bowman M."/>
            <person name="Iovene M."/>
            <person name="Sanseverino W."/>
            <person name="Cavagnaro P."/>
            <person name="Yildiz M."/>
            <person name="Macko-Podgorni A."/>
            <person name="Moranska E."/>
            <person name="Grzebelus E."/>
            <person name="Grzebelus D."/>
            <person name="Ashrafi H."/>
            <person name="Zheng Z."/>
            <person name="Cheng S."/>
            <person name="Spooner D."/>
            <person name="Van Deynze A."/>
            <person name="Simon P."/>
        </authorList>
    </citation>
    <scope>NUCLEOTIDE SEQUENCE</scope>
    <source>
        <tissue evidence="19">Leaf</tissue>
    </source>
</reference>
<dbReference type="SMART" id="SM00220">
    <property type="entry name" value="S_TKc"/>
    <property type="match status" value="1"/>
</dbReference>
<evidence type="ECO:0000256" key="8">
    <source>
        <dbReference type="ARBA" id="ARBA00022840"/>
    </source>
</evidence>
<dbReference type="CDD" id="cd00028">
    <property type="entry name" value="B_lectin"/>
    <property type="match status" value="1"/>
</dbReference>
<feature type="domain" description="Bulb-type lectin" evidence="17">
    <location>
        <begin position="19"/>
        <end position="141"/>
    </location>
</feature>
<feature type="domain" description="Protein kinase" evidence="16">
    <location>
        <begin position="489"/>
        <end position="772"/>
    </location>
</feature>
<dbReference type="InterPro" id="IPR024171">
    <property type="entry name" value="SRK-like_kinase"/>
</dbReference>
<dbReference type="PIRSF" id="PIRSF000641">
    <property type="entry name" value="SRK"/>
    <property type="match status" value="1"/>
</dbReference>
<dbReference type="Pfam" id="PF01453">
    <property type="entry name" value="B_lectin"/>
    <property type="match status" value="1"/>
</dbReference>
<dbReference type="Gene3D" id="1.10.510.10">
    <property type="entry name" value="Transferase(Phosphotransferase) domain 1"/>
    <property type="match status" value="1"/>
</dbReference>
<dbReference type="PANTHER" id="PTHR27002:SF851">
    <property type="entry name" value="G-TYPE LECTIN S-RECEPTOR-LIKE SERINE_THREONINE-PROTEIN KINASE SD1-1"/>
    <property type="match status" value="1"/>
</dbReference>
<keyword evidence="7 13" id="KW-0418">Kinase</keyword>
<evidence type="ECO:0000259" key="16">
    <source>
        <dbReference type="PROSITE" id="PS50011"/>
    </source>
</evidence>
<keyword evidence="3 13" id="KW-0723">Serine/threonine-protein kinase</keyword>
<keyword evidence="5 15" id="KW-0732">Signal</keyword>
<feature type="domain" description="Apple" evidence="18">
    <location>
        <begin position="339"/>
        <end position="420"/>
    </location>
</feature>
<dbReference type="SUPFAM" id="SSF56112">
    <property type="entry name" value="Protein kinase-like (PK-like)"/>
    <property type="match status" value="1"/>
</dbReference>
<keyword evidence="6 13" id="KW-0547">Nucleotide-binding</keyword>
<evidence type="ECO:0000256" key="11">
    <source>
        <dbReference type="ARBA" id="ARBA00047899"/>
    </source>
</evidence>
<dbReference type="Proteomes" id="UP000077755">
    <property type="component" value="Chromosome 1"/>
</dbReference>
<dbReference type="PROSITE" id="PS00108">
    <property type="entry name" value="PROTEIN_KINASE_ST"/>
    <property type="match status" value="1"/>
</dbReference>
<evidence type="ECO:0000256" key="4">
    <source>
        <dbReference type="ARBA" id="ARBA00022679"/>
    </source>
</evidence>
<evidence type="ECO:0000256" key="7">
    <source>
        <dbReference type="ARBA" id="ARBA00022777"/>
    </source>
</evidence>
<comment type="similarity">
    <text evidence="13">Belongs to the protein kinase superfamily. Ser/Thr protein kinase family.</text>
</comment>
<dbReference type="GO" id="GO:0005886">
    <property type="term" value="C:plasma membrane"/>
    <property type="evidence" value="ECO:0007669"/>
    <property type="project" value="UniProtKB-SubCell"/>
</dbReference>
<dbReference type="InterPro" id="IPR001245">
    <property type="entry name" value="Ser-Thr/Tyr_kinase_cat_dom"/>
</dbReference>
<evidence type="ECO:0000256" key="2">
    <source>
        <dbReference type="ARBA" id="ARBA00022475"/>
    </source>
</evidence>
<dbReference type="InterPro" id="IPR001480">
    <property type="entry name" value="Bulb-type_lectin_dom"/>
</dbReference>
<evidence type="ECO:0000256" key="15">
    <source>
        <dbReference type="SAM" id="SignalP"/>
    </source>
</evidence>
<keyword evidence="14" id="KW-0812">Transmembrane</keyword>
<dbReference type="AlphaFoldDB" id="A0AAF0WAC5"/>
<feature type="chain" id="PRO_5042046691" description="Receptor-like serine/threonine-protein kinase" evidence="15">
    <location>
        <begin position="19"/>
        <end position="806"/>
    </location>
</feature>
<evidence type="ECO:0000259" key="18">
    <source>
        <dbReference type="PROSITE" id="PS50948"/>
    </source>
</evidence>
<keyword evidence="10" id="KW-0325">Glycoprotein</keyword>
<dbReference type="Gene3D" id="2.90.10.10">
    <property type="entry name" value="Bulb-type lectin domain"/>
    <property type="match status" value="1"/>
</dbReference>
<dbReference type="InterPro" id="IPR000858">
    <property type="entry name" value="S_locus_glycoprot_dom"/>
</dbReference>
<evidence type="ECO:0000256" key="13">
    <source>
        <dbReference type="PIRNR" id="PIRNR000641"/>
    </source>
</evidence>
<feature type="transmembrane region" description="Helical" evidence="14">
    <location>
        <begin position="428"/>
        <end position="449"/>
    </location>
</feature>
<dbReference type="GO" id="GO:0048544">
    <property type="term" value="P:recognition of pollen"/>
    <property type="evidence" value="ECO:0007669"/>
    <property type="project" value="InterPro"/>
</dbReference>
<dbReference type="PANTHER" id="PTHR27002">
    <property type="entry name" value="RECEPTOR-LIKE SERINE/THREONINE-PROTEIN KINASE SD1-8"/>
    <property type="match status" value="1"/>
</dbReference>
<keyword evidence="14" id="KW-1133">Transmembrane helix</keyword>
<protein>
    <recommendedName>
        <fullName evidence="13">Receptor-like serine/threonine-protein kinase</fullName>
        <ecNumber evidence="13">2.7.11.1</ecNumber>
    </recommendedName>
</protein>
<evidence type="ECO:0000256" key="6">
    <source>
        <dbReference type="ARBA" id="ARBA00022741"/>
    </source>
</evidence>
<evidence type="ECO:0000313" key="19">
    <source>
        <dbReference type="EMBL" id="WOG85909.1"/>
    </source>
</evidence>
<comment type="catalytic activity">
    <reaction evidence="12 13">
        <text>L-seryl-[protein] + ATP = O-phospho-L-seryl-[protein] + ADP + H(+)</text>
        <dbReference type="Rhea" id="RHEA:17989"/>
        <dbReference type="Rhea" id="RHEA-COMP:9863"/>
        <dbReference type="Rhea" id="RHEA-COMP:11604"/>
        <dbReference type="ChEBI" id="CHEBI:15378"/>
        <dbReference type="ChEBI" id="CHEBI:29999"/>
        <dbReference type="ChEBI" id="CHEBI:30616"/>
        <dbReference type="ChEBI" id="CHEBI:83421"/>
        <dbReference type="ChEBI" id="CHEBI:456216"/>
        <dbReference type="EC" id="2.7.11.1"/>
    </reaction>
</comment>
<evidence type="ECO:0000256" key="3">
    <source>
        <dbReference type="ARBA" id="ARBA00022527"/>
    </source>
</evidence>
<dbReference type="CDD" id="cd14066">
    <property type="entry name" value="STKc_IRAK"/>
    <property type="match status" value="1"/>
</dbReference>
<keyword evidence="20" id="KW-1185">Reference proteome</keyword>